<evidence type="ECO:0000256" key="1">
    <source>
        <dbReference type="SAM" id="MobiDB-lite"/>
    </source>
</evidence>
<dbReference type="Proteomes" id="UP000077154">
    <property type="component" value="Unassembled WGS sequence"/>
</dbReference>
<organism evidence="2">
    <name type="scientific">Pseudogymnoascus destructans</name>
    <dbReference type="NCBI Taxonomy" id="655981"/>
    <lineage>
        <taxon>Eukaryota</taxon>
        <taxon>Fungi</taxon>
        <taxon>Dikarya</taxon>
        <taxon>Ascomycota</taxon>
        <taxon>Pezizomycotina</taxon>
        <taxon>Leotiomycetes</taxon>
        <taxon>Thelebolales</taxon>
        <taxon>Thelebolaceae</taxon>
        <taxon>Pseudogymnoascus</taxon>
    </lineage>
</organism>
<evidence type="ECO:0000313" key="2">
    <source>
        <dbReference type="EMBL" id="OAF59939.1"/>
    </source>
</evidence>
<gene>
    <name evidence="2" type="ORF">VC83_03016</name>
</gene>
<name>A0A177ACV9_9PEZI</name>
<dbReference type="VEuPathDB" id="FungiDB:GMDG_04582"/>
<proteinExistence type="predicted"/>
<dbReference type="RefSeq" id="XP_024325221.1">
    <property type="nucleotide sequence ID" value="XM_024466665.1"/>
</dbReference>
<dbReference type="EMBL" id="KV441392">
    <property type="protein sequence ID" value="OAF59939.1"/>
    <property type="molecule type" value="Genomic_DNA"/>
</dbReference>
<sequence>MSPGEGSIESSYEGACDATRRKSSTRLTVLVERDELSRKRESSKVGADDAFMPSLVQRMVSSSPPTYLKTPTWRQPPVQSPKYKFEYVQSYQDAYSCGSMRIHPHE</sequence>
<feature type="region of interest" description="Disordered" evidence="1">
    <location>
        <begin position="1"/>
        <end position="24"/>
    </location>
</feature>
<dbReference type="AlphaFoldDB" id="A0A177ACV9"/>
<accession>A0A177ACV9</accession>
<reference evidence="2" key="1">
    <citation type="submission" date="2016-03" db="EMBL/GenBank/DDBJ databases">
        <title>Updated assembly of Pseudogymnoascus destructans, the fungus causing white-nose syndrome of bats.</title>
        <authorList>
            <person name="Palmer J.M."/>
            <person name="Drees K.P."/>
            <person name="Foster J.T."/>
            <person name="Lindner D.L."/>
        </authorList>
    </citation>
    <scope>NUCLEOTIDE SEQUENCE [LARGE SCALE GENOMIC DNA]</scope>
    <source>
        <strain evidence="2">20631-21</strain>
    </source>
</reference>
<dbReference type="GeneID" id="36286093"/>
<protein>
    <submittedName>
        <fullName evidence="2">Uncharacterized protein</fullName>
    </submittedName>
</protein>